<dbReference type="InterPro" id="IPR000160">
    <property type="entry name" value="GGDEF_dom"/>
</dbReference>
<evidence type="ECO:0000313" key="5">
    <source>
        <dbReference type="EMBL" id="RFC83426.1"/>
    </source>
</evidence>
<protein>
    <submittedName>
        <fullName evidence="5">Type III-B CRISPR-associated protein Cas10/Cmr2</fullName>
    </submittedName>
</protein>
<dbReference type="InterPro" id="IPR054767">
    <property type="entry name" value="Cas10-Cmr2_palm2"/>
</dbReference>
<dbReference type="InterPro" id="IPR043128">
    <property type="entry name" value="Rev_trsase/Diguanyl_cyclase"/>
</dbReference>
<evidence type="ECO:0000256" key="1">
    <source>
        <dbReference type="ARBA" id="ARBA00022741"/>
    </source>
</evidence>
<evidence type="ECO:0000313" key="7">
    <source>
        <dbReference type="Proteomes" id="UP001595455"/>
    </source>
</evidence>
<dbReference type="RefSeq" id="WP_107008453.1">
    <property type="nucleotide sequence ID" value="NZ_JBHRSF010000170.1"/>
</dbReference>
<comment type="caution">
    <text evidence="5">The sequence shown here is derived from an EMBL/GenBank/DDBJ whole genome shotgun (WGS) entry which is preliminary data.</text>
</comment>
<dbReference type="OrthoDB" id="9758700at2"/>
<accession>A0A371YPP5</accession>
<feature type="domain" description="GGDEF" evidence="3">
    <location>
        <begin position="336"/>
        <end position="479"/>
    </location>
</feature>
<dbReference type="EMBL" id="JBHRSF010000170">
    <property type="protein sequence ID" value="MFC2998152.1"/>
    <property type="molecule type" value="Genomic_DNA"/>
</dbReference>
<evidence type="ECO:0000313" key="6">
    <source>
        <dbReference type="Proteomes" id="UP000240957"/>
    </source>
</evidence>
<dbReference type="PROSITE" id="PS50887">
    <property type="entry name" value="GGDEF"/>
    <property type="match status" value="1"/>
</dbReference>
<dbReference type="GO" id="GO:0000166">
    <property type="term" value="F:nucleotide binding"/>
    <property type="evidence" value="ECO:0007669"/>
    <property type="project" value="UniProtKB-KW"/>
</dbReference>
<dbReference type="GO" id="GO:0051607">
    <property type="term" value="P:defense response to virus"/>
    <property type="evidence" value="ECO:0007669"/>
    <property type="project" value="UniProtKB-KW"/>
</dbReference>
<evidence type="ECO:0000313" key="4">
    <source>
        <dbReference type="EMBL" id="MFC2998152.1"/>
    </source>
</evidence>
<dbReference type="NCBIfam" id="TIGR02577">
    <property type="entry name" value="cas_TM1794_Cmr2"/>
    <property type="match status" value="1"/>
</dbReference>
<evidence type="ECO:0000259" key="3">
    <source>
        <dbReference type="PROSITE" id="PS50887"/>
    </source>
</evidence>
<keyword evidence="2" id="KW-0051">Antiviral defense</keyword>
<dbReference type="Proteomes" id="UP001595455">
    <property type="component" value="Unassembled WGS sequence"/>
</dbReference>
<dbReference type="EMBL" id="PYIX02000017">
    <property type="protein sequence ID" value="RFC83426.1"/>
    <property type="molecule type" value="Genomic_DNA"/>
</dbReference>
<name>A0A371YPP5_9GAMM</name>
<gene>
    <name evidence="5" type="primary">cas10</name>
    <name evidence="4" type="ORF">ACFODO_23460</name>
    <name evidence="5" type="ORF">C9E89_011290</name>
</gene>
<dbReference type="Pfam" id="PF12469">
    <property type="entry name" value="Cmr2_N"/>
    <property type="match status" value="1"/>
</dbReference>
<evidence type="ECO:0000256" key="2">
    <source>
        <dbReference type="ARBA" id="ARBA00023118"/>
    </source>
</evidence>
<sequence length="602" mass="67328">MTQQYVAILSVGPVQTFIAAARRSRDLWSGSWLLSELAKACAASLHDQGAELIFPNISNLEYLQENSDFSVGNKIQVVLTVKHKDELKNIIQQAKDATVARFKREATNAKEALKSDQDLRLDVWKQQLDDYVEVQTAWALIDPNLTVDEAYTKATALAANALAARKATRDFKASQINPYIATHMLPKSSLDGTRETVVQEDKKLRNLTRVKLSLATSEQLDCAGVVKRLGFEKQVEQFTPYTRVAADAWVEQAKQHPKFANVIASYEKLVELGIATRVRGNQGIYKNFAFDAQYLYDYRLEAAIKEYAFESEIAQALSELRQSLRPLWSEYKQPYSYGVLLLADGDRMGELLDQAKNKAEHKAITEALSQFAGSVPALMRKYQGQCIYSGGDDVLGFVPLHQAYACSKDLSESFAEALKQIATQLGVDKKPTLSVGLAVCHVNTPLSVIRELAAKAEKHAKGDHCPIDERRNSLAVLLSVRSGTDTYLRLPWNDQDAHQSFKQWVNLYVDKQIPTRIAYDTRSIDLSTKLISSDQILLKKIRTAEMVRMLKKTRLATGGKVPEDTITALKGRAEKINLGKLSDELIVARWFAAKLQKDLGKE</sequence>
<dbReference type="Gene3D" id="3.30.70.270">
    <property type="match status" value="1"/>
</dbReference>
<dbReference type="InterPro" id="IPR013407">
    <property type="entry name" value="CRISPR-assoc_prot_Cmr2"/>
</dbReference>
<reference evidence="4" key="1">
    <citation type="journal article" date="2014" name="Int. J. Syst. Evol. Microbiol.">
        <title>Complete genome of a new Firmicutes species belonging to the dominant human colonic microbiota ('Ruminococcus bicirculans') reveals two chromosomes and a selective capacity to utilize plant glucans.</title>
        <authorList>
            <consortium name="NISC Comparative Sequencing Program"/>
            <person name="Wegmann U."/>
            <person name="Louis P."/>
            <person name="Goesmann A."/>
            <person name="Henrissat B."/>
            <person name="Duncan S.H."/>
            <person name="Flint H.J."/>
        </authorList>
    </citation>
    <scope>NUCLEOTIDE SEQUENCE</scope>
    <source>
        <strain evidence="4">KCTC 62575</strain>
    </source>
</reference>
<dbReference type="Pfam" id="PF22335">
    <property type="entry name" value="Cas10-Cmr2_palm2"/>
    <property type="match status" value="1"/>
</dbReference>
<proteinExistence type="predicted"/>
<keyword evidence="7" id="KW-1185">Reference proteome</keyword>
<dbReference type="InterPro" id="IPR024615">
    <property type="entry name" value="CRISPR-assoc_Cmr2_N"/>
</dbReference>
<keyword evidence="1" id="KW-0547">Nucleotide-binding</keyword>
<dbReference type="Proteomes" id="UP000240957">
    <property type="component" value="Unassembled WGS sequence"/>
</dbReference>
<dbReference type="Gene3D" id="3.30.70.2220">
    <property type="entry name" value="CRISPR-Cas system, Cmr2 subunit, D1 domain, cysteine cluster"/>
    <property type="match status" value="1"/>
</dbReference>
<reference evidence="7" key="3">
    <citation type="journal article" date="2019" name="Int. J. Syst. Evol. Microbiol.">
        <title>The Global Catalogue of Microorganisms (GCM) 10K type strain sequencing project: providing services to taxonomists for standard genome sequencing and annotation.</title>
        <authorList>
            <consortium name="The Broad Institute Genomics Platform"/>
            <consortium name="The Broad Institute Genome Sequencing Center for Infectious Disease"/>
            <person name="Wu L."/>
            <person name="Ma J."/>
        </authorList>
    </citation>
    <scope>NUCLEOTIDE SEQUENCE [LARGE SCALE GENOMIC DNA]</scope>
    <source>
        <strain evidence="7">KCTC 62575</strain>
    </source>
</reference>
<reference evidence="5 6" key="2">
    <citation type="submission" date="2018-08" db="EMBL/GenBank/DDBJ databases">
        <title>The draft genome of Acinetobacter sichuanensis strain WCHAc060041.</title>
        <authorList>
            <person name="Qin J."/>
            <person name="Feng Y."/>
            <person name="Zong Z."/>
        </authorList>
    </citation>
    <scope>NUCLEOTIDE SEQUENCE [LARGE SCALE GENOMIC DNA]</scope>
    <source>
        <strain evidence="5 6">WCHAc060041</strain>
    </source>
</reference>
<reference evidence="4" key="4">
    <citation type="submission" date="2024-09" db="EMBL/GenBank/DDBJ databases">
        <authorList>
            <person name="Sun Q."/>
            <person name="Mori K."/>
        </authorList>
    </citation>
    <scope>NUCLEOTIDE SEQUENCE</scope>
    <source>
        <strain evidence="4">KCTC 62575</strain>
    </source>
</reference>
<dbReference type="AlphaFoldDB" id="A0A371YPP5"/>
<dbReference type="InterPro" id="IPR038242">
    <property type="entry name" value="Cmr2_N"/>
</dbReference>
<organism evidence="5 6">
    <name type="scientific">Acinetobacter sichuanensis</name>
    <dbReference type="NCBI Taxonomy" id="2136183"/>
    <lineage>
        <taxon>Bacteria</taxon>
        <taxon>Pseudomonadati</taxon>
        <taxon>Pseudomonadota</taxon>
        <taxon>Gammaproteobacteria</taxon>
        <taxon>Moraxellales</taxon>
        <taxon>Moraxellaceae</taxon>
        <taxon>Acinetobacter</taxon>
    </lineage>
</organism>